<comment type="caution">
    <text evidence="2">The sequence shown here is derived from an EMBL/GenBank/DDBJ whole genome shotgun (WGS) entry which is preliminary data.</text>
</comment>
<sequence>MAIFVICYLPLSILLNTSGLDIISILKDVKPILFLIIGFVFFDIMQSKQIEWNAKFTNELVKINFYASIIFFLILNKTNLIGLISNDPFFTLSETRYLSMGTFFSIFYFIAIIAQERKLGILQLIYILTPVFLSGNRTFFIILGCIFLVNLLMSVTNVKRFLSRAVLFLVGGIILFLGILNLNNAIKDRILSLFDYQLLITQLTERRFAPFIDKMANFEWYNYIIGQGIGEKFFIPWFVYRANIDNYNVYMDNIYMTLFVKYGLMSCILFFMLFYFINKTHTNKKFKLFVIIYFLIIGFTTSYMYQNSFLFLLLVLAGFKTDEKIVSSQPSS</sequence>
<feature type="transmembrane region" description="Helical" evidence="1">
    <location>
        <begin position="65"/>
        <end position="85"/>
    </location>
</feature>
<feature type="transmembrane region" description="Helical" evidence="1">
    <location>
        <begin position="220"/>
        <end position="239"/>
    </location>
</feature>
<name>A0A6P0UN23_9FLAO</name>
<organism evidence="2 3">
    <name type="scientific">Leptobacterium flavescens</name>
    <dbReference type="NCBI Taxonomy" id="472055"/>
    <lineage>
        <taxon>Bacteria</taxon>
        <taxon>Pseudomonadati</taxon>
        <taxon>Bacteroidota</taxon>
        <taxon>Flavobacteriia</taxon>
        <taxon>Flavobacteriales</taxon>
        <taxon>Flavobacteriaceae</taxon>
        <taxon>Leptobacterium</taxon>
    </lineage>
</organism>
<protein>
    <recommendedName>
        <fullName evidence="4">O-antigen ligase domain-containing protein</fullName>
    </recommendedName>
</protein>
<evidence type="ECO:0008006" key="4">
    <source>
        <dbReference type="Google" id="ProtNLM"/>
    </source>
</evidence>
<keyword evidence="1" id="KW-0472">Membrane</keyword>
<proteinExistence type="predicted"/>
<feature type="transmembrane region" description="Helical" evidence="1">
    <location>
        <begin position="126"/>
        <end position="149"/>
    </location>
</feature>
<keyword evidence="3" id="KW-1185">Reference proteome</keyword>
<dbReference type="EMBL" id="JAABOO010000001">
    <property type="protein sequence ID" value="NER13249.1"/>
    <property type="molecule type" value="Genomic_DNA"/>
</dbReference>
<reference evidence="2 3" key="1">
    <citation type="submission" date="2020-01" db="EMBL/GenBank/DDBJ databases">
        <title>Leptobacterium flavescens.</title>
        <authorList>
            <person name="Wang G."/>
        </authorList>
    </citation>
    <scope>NUCLEOTIDE SEQUENCE [LARGE SCALE GENOMIC DNA]</scope>
    <source>
        <strain evidence="2 3">KCTC 22160</strain>
    </source>
</reference>
<evidence type="ECO:0000313" key="2">
    <source>
        <dbReference type="EMBL" id="NER13249.1"/>
    </source>
</evidence>
<evidence type="ECO:0000313" key="3">
    <source>
        <dbReference type="Proteomes" id="UP000468581"/>
    </source>
</evidence>
<keyword evidence="1" id="KW-0812">Transmembrane</keyword>
<dbReference type="AlphaFoldDB" id="A0A6P0UN23"/>
<keyword evidence="1" id="KW-1133">Transmembrane helix</keyword>
<feature type="transmembrane region" description="Helical" evidence="1">
    <location>
        <begin position="97"/>
        <end position="114"/>
    </location>
</feature>
<gene>
    <name evidence="2" type="ORF">GWK08_07345</name>
</gene>
<dbReference type="RefSeq" id="WP_163606243.1">
    <property type="nucleotide sequence ID" value="NZ_JAABOO010000001.1"/>
</dbReference>
<dbReference type="InterPro" id="IPR045949">
    <property type="entry name" value="DUF6369"/>
</dbReference>
<evidence type="ECO:0000256" key="1">
    <source>
        <dbReference type="SAM" id="Phobius"/>
    </source>
</evidence>
<feature type="transmembrane region" description="Helical" evidence="1">
    <location>
        <begin position="288"/>
        <end position="305"/>
    </location>
</feature>
<dbReference type="Pfam" id="PF19896">
    <property type="entry name" value="DUF6369"/>
    <property type="match status" value="1"/>
</dbReference>
<accession>A0A6P0UN23</accession>
<feature type="transmembrane region" description="Helical" evidence="1">
    <location>
        <begin position="161"/>
        <end position="182"/>
    </location>
</feature>
<dbReference type="Proteomes" id="UP000468581">
    <property type="component" value="Unassembled WGS sequence"/>
</dbReference>
<feature type="transmembrane region" description="Helical" evidence="1">
    <location>
        <begin position="259"/>
        <end position="276"/>
    </location>
</feature>
<feature type="transmembrane region" description="Helical" evidence="1">
    <location>
        <begin position="29"/>
        <end position="45"/>
    </location>
</feature>